<accession>A0A381WUM3</accession>
<dbReference type="InterPro" id="IPR029035">
    <property type="entry name" value="DHS-like_NAD/FAD-binding_dom"/>
</dbReference>
<evidence type="ECO:0000313" key="2">
    <source>
        <dbReference type="EMBL" id="SVA56150.1"/>
    </source>
</evidence>
<gene>
    <name evidence="2" type="ORF">METZ01_LOCUS109004</name>
</gene>
<dbReference type="InterPro" id="IPR036982">
    <property type="entry name" value="Deoxyhypusine_synthase_sf"/>
</dbReference>
<evidence type="ECO:0008006" key="3">
    <source>
        <dbReference type="Google" id="ProtNLM"/>
    </source>
</evidence>
<comment type="similarity">
    <text evidence="1">Belongs to the deoxyhypusine synthase family.</text>
</comment>
<dbReference type="AlphaFoldDB" id="A0A381WUM3"/>
<evidence type="ECO:0000256" key="1">
    <source>
        <dbReference type="ARBA" id="ARBA00009892"/>
    </source>
</evidence>
<sequence length="92" mass="9408">YAVQIVTDVPHFGGASGSTLNEAQSWGKVAADAAHVTVNTDATVALPLIVSALATSTQNVLDVRTFPAFDVSGQVITINGVPVADGRFSGPR</sequence>
<dbReference type="SUPFAM" id="SSF52467">
    <property type="entry name" value="DHS-like NAD/FAD-binding domain"/>
    <property type="match status" value="1"/>
</dbReference>
<proteinExistence type="inferred from homology"/>
<name>A0A381WUM3_9ZZZZ</name>
<organism evidence="2">
    <name type="scientific">marine metagenome</name>
    <dbReference type="NCBI Taxonomy" id="408172"/>
    <lineage>
        <taxon>unclassified sequences</taxon>
        <taxon>metagenomes</taxon>
        <taxon>ecological metagenomes</taxon>
    </lineage>
</organism>
<dbReference type="Pfam" id="PF01916">
    <property type="entry name" value="DS"/>
    <property type="match status" value="1"/>
</dbReference>
<reference evidence="2" key="1">
    <citation type="submission" date="2018-05" db="EMBL/GenBank/DDBJ databases">
        <authorList>
            <person name="Lanie J.A."/>
            <person name="Ng W.-L."/>
            <person name="Kazmierczak K.M."/>
            <person name="Andrzejewski T.M."/>
            <person name="Davidsen T.M."/>
            <person name="Wayne K.J."/>
            <person name="Tettelin H."/>
            <person name="Glass J.I."/>
            <person name="Rusch D."/>
            <person name="Podicherti R."/>
            <person name="Tsui H.-C.T."/>
            <person name="Winkler M.E."/>
        </authorList>
    </citation>
    <scope>NUCLEOTIDE SEQUENCE</scope>
</reference>
<feature type="non-terminal residue" evidence="2">
    <location>
        <position position="1"/>
    </location>
</feature>
<dbReference type="EMBL" id="UINC01012921">
    <property type="protein sequence ID" value="SVA56150.1"/>
    <property type="molecule type" value="Genomic_DNA"/>
</dbReference>
<protein>
    <recommendedName>
        <fullName evidence="3">Deoxyhypusine synthase</fullName>
    </recommendedName>
</protein>
<dbReference type="InterPro" id="IPR002773">
    <property type="entry name" value="Deoxyhypusine_synthase"/>
</dbReference>
<dbReference type="Gene3D" id="3.40.910.10">
    <property type="entry name" value="Deoxyhypusine synthase"/>
    <property type="match status" value="1"/>
</dbReference>